<organism evidence="3">
    <name type="scientific">Paulinella chromatophora</name>
    <dbReference type="NCBI Taxonomy" id="39717"/>
    <lineage>
        <taxon>Eukaryota</taxon>
        <taxon>Sar</taxon>
        <taxon>Rhizaria</taxon>
        <taxon>Cercozoa</taxon>
        <taxon>Imbricatea</taxon>
        <taxon>Silicofilosea</taxon>
        <taxon>Euglyphida</taxon>
        <taxon>Paulinellidae</taxon>
        <taxon>Paulinella</taxon>
    </lineage>
</organism>
<feature type="transmembrane region" description="Helical" evidence="2">
    <location>
        <begin position="61"/>
        <end position="80"/>
    </location>
</feature>
<dbReference type="RefSeq" id="YP_002049181.1">
    <property type="nucleotide sequence ID" value="NC_011087.1"/>
</dbReference>
<dbReference type="EMBL" id="CP000815">
    <property type="protein sequence ID" value="ACB42971.1"/>
    <property type="molecule type" value="Genomic_DNA"/>
</dbReference>
<dbReference type="InterPro" id="IPR007572">
    <property type="entry name" value="Uncharacterised_Ycf20"/>
</dbReference>
<gene>
    <name evidence="3" type="ordered locus">PCC_0539</name>
</gene>
<reference evidence="3" key="1">
    <citation type="submission" date="2007-08" db="EMBL/GenBank/DDBJ databases">
        <authorList>
            <person name="Gloeckner G."/>
            <person name="Nowack E."/>
            <person name="Melkonian M."/>
        </authorList>
    </citation>
    <scope>NUCLEOTIDE SEQUENCE</scope>
</reference>
<name>B1X4V2_PAUCH</name>
<evidence type="ECO:0000256" key="2">
    <source>
        <dbReference type="SAM" id="Phobius"/>
    </source>
</evidence>
<dbReference type="GeneID" id="6481604"/>
<comment type="similarity">
    <text evidence="1">Belongs to the ycf20 family.</text>
</comment>
<accession>B1X4V2</accession>
<sequence length="116" mass="13341">MYTSLTYLQKTRLHHILSRIPQKINHWAINPWRRISLLAIILLTGFLIGTLIGTVSGAFGLMDPIAALLILAIIELALRVRRYLYLYPEQRLALHMLDTFRIGLLYGLLLEGFKLI</sequence>
<dbReference type="Pfam" id="PF04483">
    <property type="entry name" value="DUF565"/>
    <property type="match status" value="1"/>
</dbReference>
<geneLocation type="organellar chromatophore" evidence="3"/>
<keyword evidence="2" id="KW-0812">Transmembrane</keyword>
<protein>
    <recommendedName>
        <fullName evidence="4">DUF565 domain-containing protein</fullName>
    </recommendedName>
</protein>
<proteinExistence type="inferred from homology"/>
<evidence type="ECO:0000256" key="1">
    <source>
        <dbReference type="ARBA" id="ARBA00009846"/>
    </source>
</evidence>
<evidence type="ECO:0000313" key="3">
    <source>
        <dbReference type="EMBL" id="ACB42971.1"/>
    </source>
</evidence>
<keyword evidence="2" id="KW-0472">Membrane</keyword>
<keyword evidence="3" id="KW-0934">Plastid</keyword>
<dbReference type="AlphaFoldDB" id="B1X4V2"/>
<reference evidence="3" key="2">
    <citation type="journal article" date="2008" name="Curr. Biol.">
        <title>Chromatophore genome sequence of Paulinella sheds light on acquisition of photosynthesis by eukaryotes.</title>
        <authorList>
            <person name="Nowack E.C.M."/>
            <person name="Melkonian M."/>
            <person name="Gloeckner G."/>
        </authorList>
    </citation>
    <scope>NUCLEOTIDE SEQUENCE [LARGE SCALE GENOMIC DNA]</scope>
</reference>
<keyword evidence="2" id="KW-1133">Transmembrane helix</keyword>
<feature type="transmembrane region" description="Helical" evidence="2">
    <location>
        <begin position="35"/>
        <end position="55"/>
    </location>
</feature>
<evidence type="ECO:0008006" key="4">
    <source>
        <dbReference type="Google" id="ProtNLM"/>
    </source>
</evidence>